<dbReference type="InterPro" id="IPR004358">
    <property type="entry name" value="Sig_transdc_His_kin-like_C"/>
</dbReference>
<dbReference type="PRINTS" id="PR00344">
    <property type="entry name" value="BCTRLSENSOR"/>
</dbReference>
<keyword evidence="6" id="KW-0597">Phosphoprotein</keyword>
<dbReference type="FunFam" id="3.30.565.10:FF:000006">
    <property type="entry name" value="Sensor histidine kinase WalK"/>
    <property type="match status" value="1"/>
</dbReference>
<evidence type="ECO:0000256" key="11">
    <source>
        <dbReference type="ARBA" id="ARBA00022840"/>
    </source>
</evidence>
<dbReference type="Gene3D" id="3.30.565.10">
    <property type="entry name" value="Histidine kinase-like ATPase, C-terminal domain"/>
    <property type="match status" value="1"/>
</dbReference>
<dbReference type="CDD" id="cd06225">
    <property type="entry name" value="HAMP"/>
    <property type="match status" value="1"/>
</dbReference>
<dbReference type="PROSITE" id="PS50109">
    <property type="entry name" value="HIS_KIN"/>
    <property type="match status" value="1"/>
</dbReference>
<dbReference type="GO" id="GO:0005886">
    <property type="term" value="C:plasma membrane"/>
    <property type="evidence" value="ECO:0007669"/>
    <property type="project" value="UniProtKB-SubCell"/>
</dbReference>
<evidence type="ECO:0000256" key="14">
    <source>
        <dbReference type="ARBA" id="ARBA00023136"/>
    </source>
</evidence>
<comment type="subcellular location">
    <subcellularLocation>
        <location evidence="3">Cell membrane</location>
    </subcellularLocation>
    <subcellularLocation>
        <location evidence="2">Membrane</location>
        <topology evidence="2">Multi-pass membrane protein</topology>
    </subcellularLocation>
</comment>
<keyword evidence="7 18" id="KW-0808">Transferase</keyword>
<keyword evidence="10 18" id="KW-0418">Kinase</keyword>
<organism evidence="18 19">
    <name type="scientific">Clostridium thermobutyricum DSM 4928</name>
    <dbReference type="NCBI Taxonomy" id="1121339"/>
    <lineage>
        <taxon>Bacteria</taxon>
        <taxon>Bacillati</taxon>
        <taxon>Bacillota</taxon>
        <taxon>Clostridia</taxon>
        <taxon>Eubacteriales</taxon>
        <taxon>Clostridiaceae</taxon>
        <taxon>Clostridium</taxon>
    </lineage>
</organism>
<dbReference type="OrthoDB" id="9792991at2"/>
<keyword evidence="11" id="KW-0067">ATP-binding</keyword>
<comment type="catalytic activity">
    <reaction evidence="1">
        <text>ATP + protein L-histidine = ADP + protein N-phospho-L-histidine.</text>
        <dbReference type="EC" id="2.7.13.3"/>
    </reaction>
</comment>
<dbReference type="CDD" id="cd00082">
    <property type="entry name" value="HisKA"/>
    <property type="match status" value="1"/>
</dbReference>
<dbReference type="Pfam" id="PF02518">
    <property type="entry name" value="HATPase_c"/>
    <property type="match status" value="1"/>
</dbReference>
<evidence type="ECO:0000256" key="5">
    <source>
        <dbReference type="ARBA" id="ARBA00022475"/>
    </source>
</evidence>
<keyword evidence="13" id="KW-0902">Two-component regulatory system</keyword>
<evidence type="ECO:0000256" key="13">
    <source>
        <dbReference type="ARBA" id="ARBA00023012"/>
    </source>
</evidence>
<keyword evidence="14 15" id="KW-0472">Membrane</keyword>
<evidence type="ECO:0000256" key="6">
    <source>
        <dbReference type="ARBA" id="ARBA00022553"/>
    </source>
</evidence>
<keyword evidence="5" id="KW-1003">Cell membrane</keyword>
<keyword evidence="8 15" id="KW-0812">Transmembrane</keyword>
<dbReference type="InterPro" id="IPR003660">
    <property type="entry name" value="HAMP_dom"/>
</dbReference>
<feature type="domain" description="Histidine kinase" evidence="16">
    <location>
        <begin position="307"/>
        <end position="524"/>
    </location>
</feature>
<dbReference type="RefSeq" id="WP_080022358.1">
    <property type="nucleotide sequence ID" value="NZ_LTAY01000029.1"/>
</dbReference>
<protein>
    <recommendedName>
        <fullName evidence="4">histidine kinase</fullName>
        <ecNumber evidence="4">2.7.13.3</ecNumber>
    </recommendedName>
</protein>
<dbReference type="InterPro" id="IPR050398">
    <property type="entry name" value="HssS/ArlS-like"/>
</dbReference>
<keyword evidence="9" id="KW-0547">Nucleotide-binding</keyword>
<dbReference type="PROSITE" id="PS50885">
    <property type="entry name" value="HAMP"/>
    <property type="match status" value="1"/>
</dbReference>
<name>A0A1V4SYA8_9CLOT</name>
<dbReference type="InterPro" id="IPR036097">
    <property type="entry name" value="HisK_dim/P_sf"/>
</dbReference>
<dbReference type="InterPro" id="IPR005467">
    <property type="entry name" value="His_kinase_dom"/>
</dbReference>
<evidence type="ECO:0000256" key="3">
    <source>
        <dbReference type="ARBA" id="ARBA00004236"/>
    </source>
</evidence>
<keyword evidence="12 15" id="KW-1133">Transmembrane helix</keyword>
<dbReference type="GO" id="GO:0000155">
    <property type="term" value="F:phosphorelay sensor kinase activity"/>
    <property type="evidence" value="ECO:0007669"/>
    <property type="project" value="InterPro"/>
</dbReference>
<feature type="domain" description="HAMP" evidence="17">
    <location>
        <begin position="246"/>
        <end position="292"/>
    </location>
</feature>
<evidence type="ECO:0000259" key="16">
    <source>
        <dbReference type="PROSITE" id="PS50109"/>
    </source>
</evidence>
<dbReference type="Gene3D" id="6.10.340.10">
    <property type="match status" value="1"/>
</dbReference>
<evidence type="ECO:0000256" key="1">
    <source>
        <dbReference type="ARBA" id="ARBA00000085"/>
    </source>
</evidence>
<evidence type="ECO:0000313" key="18">
    <source>
        <dbReference type="EMBL" id="OPX48630.1"/>
    </source>
</evidence>
<dbReference type="InterPro" id="IPR003661">
    <property type="entry name" value="HisK_dim/P_dom"/>
</dbReference>
<evidence type="ECO:0000259" key="17">
    <source>
        <dbReference type="PROSITE" id="PS50885"/>
    </source>
</evidence>
<dbReference type="InterPro" id="IPR036890">
    <property type="entry name" value="HATPase_C_sf"/>
</dbReference>
<gene>
    <name evidence="18" type="primary">yycG_4</name>
    <name evidence="18" type="ORF">CLTHE_10890</name>
</gene>
<dbReference type="AlphaFoldDB" id="A0A1V4SYA8"/>
<sequence length="525" mass="59831">MRIERIEKLKEKITKSKFYIKGNENFNKVSDKIRTNLKYELIFLVGFCLIISLIGAVVSSRLFFSENRRTVETIVGIEAFTESAKSAAEGLKMKVEEGNITIEDSKFFSEFFKSENLSLGENHKGYITDLDGKVIYKSPDAKETQFSIFQLLVNASEMPNQDTEYVEERVGSGEKRINSYSPKQMTKMFPIKIGGKEYYFIYEGVPEIVVRTNEYKQTNELLGLLVGTLIFIITFLYIINKKVKELDEISDGIKIIANGDLSYRVKIRGADEVSNIANNINLMASEIEKKIKSERAAEKTKSELITNVSHDLRTPLTSIMGYIGLLKDKRYKNEEEMNEYLNIAFNKSEKLKILIEDLFEYTKLNNAEMKIEKTRVNLSNIVSQIADEMTPIFEENDLILLKNIIDDKIICKLDPNKMVRVLENILSNASKYSYKPGTVIIGLYENEGEAVISVRNRGDNIEQDKLNKLFDRFYRGDESRATESGGTGLGLAIAKSIVNMHGGHMWAECVGNDITFYIKLKIISN</sequence>
<feature type="transmembrane region" description="Helical" evidence="15">
    <location>
        <begin position="41"/>
        <end position="64"/>
    </location>
</feature>
<reference evidence="18 19" key="1">
    <citation type="submission" date="2016-02" db="EMBL/GenBank/DDBJ databases">
        <title>Genome sequence of Clostridium thermobutyricum DSM 4928.</title>
        <authorList>
            <person name="Poehlein A."/>
            <person name="Daniel R."/>
        </authorList>
    </citation>
    <scope>NUCLEOTIDE SEQUENCE [LARGE SCALE GENOMIC DNA]</scope>
    <source>
        <strain evidence="18 19">DSM 4928</strain>
    </source>
</reference>
<evidence type="ECO:0000256" key="12">
    <source>
        <dbReference type="ARBA" id="ARBA00022989"/>
    </source>
</evidence>
<evidence type="ECO:0000256" key="10">
    <source>
        <dbReference type="ARBA" id="ARBA00022777"/>
    </source>
</evidence>
<evidence type="ECO:0000256" key="7">
    <source>
        <dbReference type="ARBA" id="ARBA00022679"/>
    </source>
</evidence>
<dbReference type="Gene3D" id="1.10.287.130">
    <property type="match status" value="1"/>
</dbReference>
<feature type="transmembrane region" description="Helical" evidence="15">
    <location>
        <begin position="221"/>
        <end position="239"/>
    </location>
</feature>
<dbReference type="GO" id="GO:0005524">
    <property type="term" value="F:ATP binding"/>
    <property type="evidence" value="ECO:0007669"/>
    <property type="project" value="UniProtKB-KW"/>
</dbReference>
<dbReference type="SUPFAM" id="SSF55874">
    <property type="entry name" value="ATPase domain of HSP90 chaperone/DNA topoisomerase II/histidine kinase"/>
    <property type="match status" value="1"/>
</dbReference>
<dbReference type="PANTHER" id="PTHR45528">
    <property type="entry name" value="SENSOR HISTIDINE KINASE CPXA"/>
    <property type="match status" value="1"/>
</dbReference>
<comment type="caution">
    <text evidence="18">The sequence shown here is derived from an EMBL/GenBank/DDBJ whole genome shotgun (WGS) entry which is preliminary data.</text>
</comment>
<dbReference type="CDD" id="cd00075">
    <property type="entry name" value="HATPase"/>
    <property type="match status" value="1"/>
</dbReference>
<evidence type="ECO:0000313" key="19">
    <source>
        <dbReference type="Proteomes" id="UP000191448"/>
    </source>
</evidence>
<dbReference type="SMART" id="SM00388">
    <property type="entry name" value="HisKA"/>
    <property type="match status" value="1"/>
</dbReference>
<dbReference type="CDD" id="cd18774">
    <property type="entry name" value="PDC2_HK_sensor"/>
    <property type="match status" value="1"/>
</dbReference>
<dbReference type="SUPFAM" id="SSF158472">
    <property type="entry name" value="HAMP domain-like"/>
    <property type="match status" value="1"/>
</dbReference>
<dbReference type="SUPFAM" id="SSF47384">
    <property type="entry name" value="Homodimeric domain of signal transducing histidine kinase"/>
    <property type="match status" value="1"/>
</dbReference>
<evidence type="ECO:0000256" key="8">
    <source>
        <dbReference type="ARBA" id="ARBA00022692"/>
    </source>
</evidence>
<evidence type="ECO:0000256" key="4">
    <source>
        <dbReference type="ARBA" id="ARBA00012438"/>
    </source>
</evidence>
<dbReference type="FunFam" id="1.10.287.130:FF:000008">
    <property type="entry name" value="Two-component sensor histidine kinase"/>
    <property type="match status" value="1"/>
</dbReference>
<dbReference type="EMBL" id="LTAY01000029">
    <property type="protein sequence ID" value="OPX48630.1"/>
    <property type="molecule type" value="Genomic_DNA"/>
</dbReference>
<dbReference type="Pfam" id="PF00672">
    <property type="entry name" value="HAMP"/>
    <property type="match status" value="1"/>
</dbReference>
<evidence type="ECO:0000256" key="9">
    <source>
        <dbReference type="ARBA" id="ARBA00022741"/>
    </source>
</evidence>
<dbReference type="EC" id="2.7.13.3" evidence="4"/>
<dbReference type="InterPro" id="IPR003594">
    <property type="entry name" value="HATPase_dom"/>
</dbReference>
<accession>A0A1V4SYA8</accession>
<dbReference type="Proteomes" id="UP000191448">
    <property type="component" value="Unassembled WGS sequence"/>
</dbReference>
<proteinExistence type="predicted"/>
<dbReference type="Pfam" id="PF00512">
    <property type="entry name" value="HisKA"/>
    <property type="match status" value="1"/>
</dbReference>
<dbReference type="PANTHER" id="PTHR45528:SF8">
    <property type="entry name" value="HISTIDINE KINASE"/>
    <property type="match status" value="1"/>
</dbReference>
<dbReference type="SMART" id="SM00304">
    <property type="entry name" value="HAMP"/>
    <property type="match status" value="1"/>
</dbReference>
<evidence type="ECO:0000256" key="2">
    <source>
        <dbReference type="ARBA" id="ARBA00004141"/>
    </source>
</evidence>
<evidence type="ECO:0000256" key="15">
    <source>
        <dbReference type="SAM" id="Phobius"/>
    </source>
</evidence>
<dbReference type="SMART" id="SM00387">
    <property type="entry name" value="HATPase_c"/>
    <property type="match status" value="1"/>
</dbReference>